<dbReference type="Proteomes" id="UP001151287">
    <property type="component" value="Unassembled WGS sequence"/>
</dbReference>
<keyword evidence="3 4" id="KW-0624">Polysaccharide degradation</keyword>
<keyword evidence="4" id="KW-0326">Glycosidase</keyword>
<gene>
    <name evidence="5" type="ORF">LUZ63_013945</name>
</gene>
<dbReference type="Pfam" id="PF01373">
    <property type="entry name" value="Glyco_hydro_14"/>
    <property type="match status" value="1"/>
</dbReference>
<organism evidence="5 6">
    <name type="scientific">Rhynchospora breviuscula</name>
    <dbReference type="NCBI Taxonomy" id="2022672"/>
    <lineage>
        <taxon>Eukaryota</taxon>
        <taxon>Viridiplantae</taxon>
        <taxon>Streptophyta</taxon>
        <taxon>Embryophyta</taxon>
        <taxon>Tracheophyta</taxon>
        <taxon>Spermatophyta</taxon>
        <taxon>Magnoliopsida</taxon>
        <taxon>Liliopsida</taxon>
        <taxon>Poales</taxon>
        <taxon>Cyperaceae</taxon>
        <taxon>Cyperoideae</taxon>
        <taxon>Rhynchosporeae</taxon>
        <taxon>Rhynchospora</taxon>
    </lineage>
</organism>
<keyword evidence="4" id="KW-0378">Hydrolase</keyword>
<evidence type="ECO:0000256" key="3">
    <source>
        <dbReference type="ARBA" id="ARBA00023326"/>
    </source>
</evidence>
<dbReference type="InterPro" id="IPR001554">
    <property type="entry name" value="Glyco_hydro_14"/>
</dbReference>
<dbReference type="OrthoDB" id="1660156at2759"/>
<dbReference type="GO" id="GO:0000272">
    <property type="term" value="P:polysaccharide catabolic process"/>
    <property type="evidence" value="ECO:0007669"/>
    <property type="project" value="UniProtKB-KW"/>
</dbReference>
<comment type="caution">
    <text evidence="5">The sequence shown here is derived from an EMBL/GenBank/DDBJ whole genome shotgun (WGS) entry which is preliminary data.</text>
</comment>
<dbReference type="InterPro" id="IPR017853">
    <property type="entry name" value="GH"/>
</dbReference>
<dbReference type="AlphaFoldDB" id="A0A9Q0HLF8"/>
<dbReference type="EC" id="3.2.1.2" evidence="4"/>
<protein>
    <recommendedName>
        <fullName evidence="4">Beta-amylase</fullName>
        <ecNumber evidence="4">3.2.1.2</ecNumber>
    </recommendedName>
</protein>
<evidence type="ECO:0000256" key="1">
    <source>
        <dbReference type="ARBA" id="ARBA00005652"/>
    </source>
</evidence>
<sequence length="177" mass="19798">MICLFLYGRGDYMKIKELLENMADFMAAGLIKDIEVGPGPACGMRYPSFPEIQGWAFPGIGEFQYYGKNLQKDFKVAAAEVGHPEWEMPGEDAGEYNDSPESIKFFKTNGTYLTEEGKLFLTWYSDKLIVHADLILDKANLIFLVCKVKLAAKVRTAGFDNFQVVAPWQASIGGTFI</sequence>
<reference evidence="5" key="1">
    <citation type="journal article" date="2022" name="Cell">
        <title>Repeat-based holocentromeres influence genome architecture and karyotype evolution.</title>
        <authorList>
            <person name="Hofstatter P.G."/>
            <person name="Thangavel G."/>
            <person name="Lux T."/>
            <person name="Neumann P."/>
            <person name="Vondrak T."/>
            <person name="Novak P."/>
            <person name="Zhang M."/>
            <person name="Costa L."/>
            <person name="Castellani M."/>
            <person name="Scott A."/>
            <person name="Toegelov H."/>
            <person name="Fuchs J."/>
            <person name="Mata-Sucre Y."/>
            <person name="Dias Y."/>
            <person name="Vanzela A.L.L."/>
            <person name="Huettel B."/>
            <person name="Almeida C.C.S."/>
            <person name="Simkova H."/>
            <person name="Souza G."/>
            <person name="Pedrosa-Harand A."/>
            <person name="Macas J."/>
            <person name="Mayer K.F.X."/>
            <person name="Houben A."/>
            <person name="Marques A."/>
        </authorList>
    </citation>
    <scope>NUCLEOTIDE SEQUENCE</scope>
    <source>
        <strain evidence="5">RhyBre1mFocal</strain>
    </source>
</reference>
<dbReference type="EMBL" id="JAMQYH010000004">
    <property type="protein sequence ID" value="KAJ1689790.1"/>
    <property type="molecule type" value="Genomic_DNA"/>
</dbReference>
<dbReference type="GO" id="GO:0016161">
    <property type="term" value="F:beta-amylase activity"/>
    <property type="evidence" value="ECO:0007669"/>
    <property type="project" value="UniProtKB-EC"/>
</dbReference>
<dbReference type="Gene3D" id="3.20.20.80">
    <property type="entry name" value="Glycosidases"/>
    <property type="match status" value="1"/>
</dbReference>
<evidence type="ECO:0000256" key="2">
    <source>
        <dbReference type="ARBA" id="ARBA00023277"/>
    </source>
</evidence>
<dbReference type="SUPFAM" id="SSF51445">
    <property type="entry name" value="(Trans)glycosidases"/>
    <property type="match status" value="1"/>
</dbReference>
<dbReference type="PANTHER" id="PTHR31352">
    <property type="entry name" value="BETA-AMYLASE 1, CHLOROPLASTIC"/>
    <property type="match status" value="1"/>
</dbReference>
<name>A0A9Q0HLF8_9POAL</name>
<dbReference type="PANTHER" id="PTHR31352:SF40">
    <property type="entry name" value="BETA-AMYLASE 6"/>
    <property type="match status" value="1"/>
</dbReference>
<comment type="catalytic activity">
    <reaction evidence="4">
        <text>Hydrolysis of (1-&gt;4)-alpha-D-glucosidic linkages in polysaccharides so as to remove successive maltose units from the non-reducing ends of the chains.</text>
        <dbReference type="EC" id="3.2.1.2"/>
    </reaction>
</comment>
<comment type="similarity">
    <text evidence="1 4">Belongs to the glycosyl hydrolase 14 family.</text>
</comment>
<proteinExistence type="inferred from homology"/>
<evidence type="ECO:0000313" key="5">
    <source>
        <dbReference type="EMBL" id="KAJ1689790.1"/>
    </source>
</evidence>
<keyword evidence="6" id="KW-1185">Reference proteome</keyword>
<dbReference type="PRINTS" id="PR00750">
    <property type="entry name" value="BETAAMYLASE"/>
</dbReference>
<evidence type="ECO:0000256" key="4">
    <source>
        <dbReference type="RuleBase" id="RU000509"/>
    </source>
</evidence>
<evidence type="ECO:0000313" key="6">
    <source>
        <dbReference type="Proteomes" id="UP001151287"/>
    </source>
</evidence>
<accession>A0A9Q0HLF8</accession>
<keyword evidence="2 4" id="KW-0119">Carbohydrate metabolism</keyword>